<keyword evidence="2" id="KW-0472">Membrane</keyword>
<keyword evidence="2" id="KW-1133">Transmembrane helix</keyword>
<keyword evidence="2" id="KW-0812">Transmembrane</keyword>
<sequence length="287" mass="29276">MQNLQPSSVPPHLRGGSRGQRRGAVRPVVAAVVTALVAAVALVTGGGTAAAAAPRGGTPIGSLDKVVYDLASNRISVSGWAGVPGVGSAAQRVHVFIGSVGVGSVGTGVRRPDVARHYPSIGAASGFRWSNIAPPGRGRYRLCVVAVRQGGVGDNRTLGCVLVTVGIPGALIGRIDSAIQYPDGRLSLKGWVLDPFDAVSPTPFVVVPPGTTFPRANEKAYLGLAGSPRPDVDRAYPRNGTNHGFAIVLSAKTLGTKVGGTVCLGRLQGANGRVFTGPVCQTIRRGA</sequence>
<accession>A0A917SRP0</accession>
<dbReference type="AlphaFoldDB" id="A0A917SRP0"/>
<evidence type="ECO:0000256" key="1">
    <source>
        <dbReference type="SAM" id="MobiDB-lite"/>
    </source>
</evidence>
<gene>
    <name evidence="3" type="ORF">GCM10011594_12490</name>
</gene>
<comment type="caution">
    <text evidence="3">The sequence shown here is derived from an EMBL/GenBank/DDBJ whole genome shotgun (WGS) entry which is preliminary data.</text>
</comment>
<keyword evidence="4" id="KW-1185">Reference proteome</keyword>
<proteinExistence type="predicted"/>
<reference evidence="3" key="1">
    <citation type="journal article" date="2014" name="Int. J. Syst. Evol. Microbiol.">
        <title>Complete genome sequence of Corynebacterium casei LMG S-19264T (=DSM 44701T), isolated from a smear-ripened cheese.</title>
        <authorList>
            <consortium name="US DOE Joint Genome Institute (JGI-PGF)"/>
            <person name="Walter F."/>
            <person name="Albersmeier A."/>
            <person name="Kalinowski J."/>
            <person name="Ruckert C."/>
        </authorList>
    </citation>
    <scope>NUCLEOTIDE SEQUENCE</scope>
    <source>
        <strain evidence="3">CGMCC 4.7308</strain>
    </source>
</reference>
<evidence type="ECO:0000313" key="3">
    <source>
        <dbReference type="EMBL" id="GGL94119.1"/>
    </source>
</evidence>
<protein>
    <submittedName>
        <fullName evidence="3">Uncharacterized protein</fullName>
    </submittedName>
</protein>
<organism evidence="3 4">
    <name type="scientific">Nakamurella endophytica</name>
    <dbReference type="NCBI Taxonomy" id="1748367"/>
    <lineage>
        <taxon>Bacteria</taxon>
        <taxon>Bacillati</taxon>
        <taxon>Actinomycetota</taxon>
        <taxon>Actinomycetes</taxon>
        <taxon>Nakamurellales</taxon>
        <taxon>Nakamurellaceae</taxon>
        <taxon>Nakamurella</taxon>
    </lineage>
</organism>
<name>A0A917SRP0_9ACTN</name>
<dbReference type="RefSeq" id="WP_188940609.1">
    <property type="nucleotide sequence ID" value="NZ_BMNA01000002.1"/>
</dbReference>
<reference evidence="3" key="2">
    <citation type="submission" date="2020-09" db="EMBL/GenBank/DDBJ databases">
        <authorList>
            <person name="Sun Q."/>
            <person name="Zhou Y."/>
        </authorList>
    </citation>
    <scope>NUCLEOTIDE SEQUENCE</scope>
    <source>
        <strain evidence="3">CGMCC 4.7308</strain>
    </source>
</reference>
<evidence type="ECO:0000313" key="4">
    <source>
        <dbReference type="Proteomes" id="UP000655208"/>
    </source>
</evidence>
<feature type="transmembrane region" description="Helical" evidence="2">
    <location>
        <begin position="28"/>
        <end position="53"/>
    </location>
</feature>
<dbReference type="EMBL" id="BMNA01000002">
    <property type="protein sequence ID" value="GGL94119.1"/>
    <property type="molecule type" value="Genomic_DNA"/>
</dbReference>
<evidence type="ECO:0000256" key="2">
    <source>
        <dbReference type="SAM" id="Phobius"/>
    </source>
</evidence>
<feature type="region of interest" description="Disordered" evidence="1">
    <location>
        <begin position="1"/>
        <end position="21"/>
    </location>
</feature>
<dbReference type="Proteomes" id="UP000655208">
    <property type="component" value="Unassembled WGS sequence"/>
</dbReference>